<dbReference type="KEGG" id="ole:K0B96_14845"/>
<dbReference type="InterPro" id="IPR051801">
    <property type="entry name" value="GH28_Enzymes"/>
</dbReference>
<evidence type="ECO:0000313" key="5">
    <source>
        <dbReference type="Proteomes" id="UP000825051"/>
    </source>
</evidence>
<dbReference type="Proteomes" id="UP000825051">
    <property type="component" value="Chromosome"/>
</dbReference>
<keyword evidence="1" id="KW-0732">Signal</keyword>
<proteinExistence type="predicted"/>
<accession>A0A8F9U0E8</accession>
<dbReference type="SMART" id="SM00710">
    <property type="entry name" value="PbH1"/>
    <property type="match status" value="6"/>
</dbReference>
<dbReference type="InterPro" id="IPR039448">
    <property type="entry name" value="Beta_helix"/>
</dbReference>
<sequence>MTVAVLLLVVALAPGARAAAGNFDVKDFGAAGDGKTLDTEAVNQAIAAAAGAGGGVVTFLAGDYLTFSIRLRSHVTLFLAPGATIVAAEPPANLEQGYDAPEANPGTDQYQDFGHSHWHNSLIWGEGLVDIGIVGPGRIYGRGLSRGKGGVRRDLLPEERTQSAVPELSFAALPAFQAALHAQKTGPFGYPGDDLLPPGVGNKAIALKNCRNVIFRDFTIYHGGHFAVLATGVDNWTCDNLTIDTNRDGIDIDCCQGVRVSNCIVNSPYDDGICLKSSYGLGFVRMTENVTITNCQVSGFAEGTLLDGTRRKADFGERGPTGRIKFGTESNGGFRNITVSNCTFDYSRGLALEAVDGAQMEDITITGLTMRDITNAPIFIRLGRRQRGPEQPAIGTTRRIKIDTLVAHAVAADGGILIVGTPGHPVEDVSLSNILIDYVGGGTAEQARGRVPEDERFYYPEPSGLGVRPAWGLFARNVKNLSLDRVDLRLAHADARPAMVLEKVDGAVLDRVAFPGEAERNLVRKDVTGLRWSDGRAVAN</sequence>
<name>A0A8F9U0E8_9BACT</name>
<dbReference type="InterPro" id="IPR024535">
    <property type="entry name" value="RHGA/B-epi-like_pectate_lyase"/>
</dbReference>
<dbReference type="Pfam" id="PF12708">
    <property type="entry name" value="Pect-lyase_RHGA_epim"/>
    <property type="match status" value="1"/>
</dbReference>
<dbReference type="InterPro" id="IPR011050">
    <property type="entry name" value="Pectin_lyase_fold/virulence"/>
</dbReference>
<dbReference type="AlphaFoldDB" id="A0A8F9U0E8"/>
<protein>
    <submittedName>
        <fullName evidence="4">Right-handed parallel beta-helix repeat-containing protein</fullName>
    </submittedName>
</protein>
<dbReference type="Pfam" id="PF13229">
    <property type="entry name" value="Beta_helix"/>
    <property type="match status" value="1"/>
</dbReference>
<dbReference type="PANTHER" id="PTHR31339">
    <property type="entry name" value="PECTIN LYASE-RELATED"/>
    <property type="match status" value="1"/>
</dbReference>
<keyword evidence="5" id="KW-1185">Reference proteome</keyword>
<gene>
    <name evidence="4" type="ORF">K0B96_14845</name>
</gene>
<feature type="domain" description="Right handed beta helix" evidence="3">
    <location>
        <begin position="202"/>
        <end position="304"/>
    </location>
</feature>
<evidence type="ECO:0000256" key="1">
    <source>
        <dbReference type="SAM" id="SignalP"/>
    </source>
</evidence>
<dbReference type="Gene3D" id="2.160.20.10">
    <property type="entry name" value="Single-stranded right-handed beta-helix, Pectin lyase-like"/>
    <property type="match status" value="1"/>
</dbReference>
<reference evidence="4" key="1">
    <citation type="submission" date="2021-08" db="EMBL/GenBank/DDBJ databases">
        <title>Genome of a novel bacterium of the phylum Verrucomicrobia, Oleiharenicola sp. KSB-15.</title>
        <authorList>
            <person name="Chung J.-H."/>
            <person name="Ahn J.-H."/>
            <person name="Yoon Y."/>
            <person name="Kim D.-Y."/>
            <person name="An S.-H."/>
            <person name="Park I."/>
            <person name="Yeon J."/>
        </authorList>
    </citation>
    <scope>NUCLEOTIDE SEQUENCE</scope>
    <source>
        <strain evidence="4">KSB-15</strain>
    </source>
</reference>
<feature type="domain" description="Rhamnogalacturonase A/B/Epimerase-like pectate lyase" evidence="2">
    <location>
        <begin position="24"/>
        <end position="81"/>
    </location>
</feature>
<dbReference type="PANTHER" id="PTHR31339:SF9">
    <property type="entry name" value="PLASMIN AND FIBRONECTIN-BINDING PROTEIN A"/>
    <property type="match status" value="1"/>
</dbReference>
<dbReference type="EMBL" id="CP080507">
    <property type="protein sequence ID" value="QYM80852.1"/>
    <property type="molecule type" value="Genomic_DNA"/>
</dbReference>
<dbReference type="InterPro" id="IPR012334">
    <property type="entry name" value="Pectin_lyas_fold"/>
</dbReference>
<feature type="chain" id="PRO_5034738132" evidence="1">
    <location>
        <begin position="19"/>
        <end position="540"/>
    </location>
</feature>
<evidence type="ECO:0000259" key="2">
    <source>
        <dbReference type="Pfam" id="PF12708"/>
    </source>
</evidence>
<dbReference type="SUPFAM" id="SSF51126">
    <property type="entry name" value="Pectin lyase-like"/>
    <property type="match status" value="1"/>
</dbReference>
<feature type="signal peptide" evidence="1">
    <location>
        <begin position="1"/>
        <end position="18"/>
    </location>
</feature>
<organism evidence="4 5">
    <name type="scientific">Horticoccus luteus</name>
    <dbReference type="NCBI Taxonomy" id="2862869"/>
    <lineage>
        <taxon>Bacteria</taxon>
        <taxon>Pseudomonadati</taxon>
        <taxon>Verrucomicrobiota</taxon>
        <taxon>Opitutia</taxon>
        <taxon>Opitutales</taxon>
        <taxon>Opitutaceae</taxon>
        <taxon>Horticoccus</taxon>
    </lineage>
</organism>
<dbReference type="InterPro" id="IPR006626">
    <property type="entry name" value="PbH1"/>
</dbReference>
<evidence type="ECO:0000313" key="4">
    <source>
        <dbReference type="EMBL" id="QYM80852.1"/>
    </source>
</evidence>
<evidence type="ECO:0000259" key="3">
    <source>
        <dbReference type="Pfam" id="PF13229"/>
    </source>
</evidence>